<feature type="domain" description="BFD-like [2Fe-2S]-binding" evidence="19">
    <location>
        <begin position="479"/>
        <end position="528"/>
    </location>
</feature>
<dbReference type="Gene3D" id="3.30.413.10">
    <property type="entry name" value="Sulfite Reductase Hemoprotein, domain 1"/>
    <property type="match status" value="1"/>
</dbReference>
<dbReference type="EMBL" id="JAIQUM010000087">
    <property type="protein sequence ID" value="MBZ5753138.1"/>
    <property type="molecule type" value="Genomic_DNA"/>
</dbReference>
<evidence type="ECO:0000256" key="5">
    <source>
        <dbReference type="ARBA" id="ARBA00010429"/>
    </source>
</evidence>
<keyword evidence="6" id="KW-0349">Heme</keyword>
<dbReference type="Gene3D" id="3.30.390.30">
    <property type="match status" value="1"/>
</dbReference>
<feature type="domain" description="NADH-rubredoxin oxidoreductase C-terminal" evidence="21">
    <location>
        <begin position="316"/>
        <end position="383"/>
    </location>
</feature>
<dbReference type="InterPro" id="IPR012744">
    <property type="entry name" value="Nitri_red_NirB"/>
</dbReference>
<feature type="domain" description="FAD/NAD(P)-binding" evidence="20">
    <location>
        <begin position="4"/>
        <end position="279"/>
    </location>
</feature>
<comment type="caution">
    <text evidence="22">The sequence shown here is derived from an EMBL/GenBank/DDBJ whole genome shotgun (WGS) entry which is preliminary data.</text>
</comment>
<dbReference type="InterPro" id="IPR016156">
    <property type="entry name" value="FAD/NAD-linked_Rdtase_dimer_sf"/>
</dbReference>
<comment type="similarity">
    <text evidence="5">Belongs to the nitrite and sulfite reductase 4Fe-4S domain family.</text>
</comment>
<keyword evidence="12" id="KW-0408">Iron</keyword>
<evidence type="ECO:0000256" key="8">
    <source>
        <dbReference type="ARBA" id="ARBA00022714"/>
    </source>
</evidence>
<evidence type="ECO:0000256" key="16">
    <source>
        <dbReference type="PIRNR" id="PIRNR037149"/>
    </source>
</evidence>
<evidence type="ECO:0000259" key="17">
    <source>
        <dbReference type="Pfam" id="PF01077"/>
    </source>
</evidence>
<organism evidence="22 23">
    <name type="scientific">Metabacillus rhizolycopersici</name>
    <dbReference type="NCBI Taxonomy" id="2875709"/>
    <lineage>
        <taxon>Bacteria</taxon>
        <taxon>Bacillati</taxon>
        <taxon>Bacillota</taxon>
        <taxon>Bacilli</taxon>
        <taxon>Bacillales</taxon>
        <taxon>Bacillaceae</taxon>
        <taxon>Metabacillus</taxon>
    </lineage>
</organism>
<comment type="cofactor">
    <cofactor evidence="15">
        <name>[2Fe-2S] cluster</name>
        <dbReference type="ChEBI" id="CHEBI:190135"/>
    </cofactor>
</comment>
<accession>A0ABS7UYS1</accession>
<dbReference type="Pfam" id="PF18267">
    <property type="entry name" value="Rubredoxin_C"/>
    <property type="match status" value="1"/>
</dbReference>
<evidence type="ECO:0000259" key="21">
    <source>
        <dbReference type="Pfam" id="PF18267"/>
    </source>
</evidence>
<proteinExistence type="inferred from homology"/>
<evidence type="ECO:0000256" key="10">
    <source>
        <dbReference type="ARBA" id="ARBA00022827"/>
    </source>
</evidence>
<evidence type="ECO:0000256" key="9">
    <source>
        <dbReference type="ARBA" id="ARBA00022723"/>
    </source>
</evidence>
<evidence type="ECO:0000256" key="6">
    <source>
        <dbReference type="ARBA" id="ARBA00022617"/>
    </source>
</evidence>
<comment type="cofactor">
    <cofactor evidence="1">
        <name>siroheme</name>
        <dbReference type="ChEBI" id="CHEBI:60052"/>
    </cofactor>
</comment>
<dbReference type="SUPFAM" id="SSF51905">
    <property type="entry name" value="FAD/NAD(P)-binding domain"/>
    <property type="match status" value="2"/>
</dbReference>
<dbReference type="PANTHER" id="PTHR43809:SF1">
    <property type="entry name" value="NITRITE REDUCTASE (NADH) LARGE SUBUNIT"/>
    <property type="match status" value="1"/>
</dbReference>
<dbReference type="InterPro" id="IPR006067">
    <property type="entry name" value="NO2/SO3_Rdtase_4Fe4S_dom"/>
</dbReference>
<dbReference type="InterPro" id="IPR041854">
    <property type="entry name" value="BFD-like_2Fe2S-bd_dom_sf"/>
</dbReference>
<dbReference type="Gene3D" id="1.10.10.1100">
    <property type="entry name" value="BFD-like [2Fe-2S]-binding domain"/>
    <property type="match status" value="1"/>
</dbReference>
<dbReference type="SUPFAM" id="SSF55124">
    <property type="entry name" value="Nitrite/Sulfite reductase N-terminal domain-like"/>
    <property type="match status" value="1"/>
</dbReference>
<dbReference type="RefSeq" id="WP_224141569.1">
    <property type="nucleotide sequence ID" value="NZ_JAIQUM010000087.1"/>
</dbReference>
<evidence type="ECO:0000313" key="22">
    <source>
        <dbReference type="EMBL" id="MBZ5753138.1"/>
    </source>
</evidence>
<dbReference type="InterPro" id="IPR007419">
    <property type="entry name" value="BFD-like_2Fe2S-bd_dom"/>
</dbReference>
<keyword evidence="11" id="KW-0560">Oxidoreductase</keyword>
<dbReference type="InterPro" id="IPR052034">
    <property type="entry name" value="NasD-like"/>
</dbReference>
<evidence type="ECO:0000256" key="7">
    <source>
        <dbReference type="ARBA" id="ARBA00022630"/>
    </source>
</evidence>
<evidence type="ECO:0000259" key="20">
    <source>
        <dbReference type="Pfam" id="PF07992"/>
    </source>
</evidence>
<dbReference type="InterPro" id="IPR036136">
    <property type="entry name" value="Nit/Sulf_reduc_fer-like_dom_sf"/>
</dbReference>
<keyword evidence="10 16" id="KW-0274">FAD</keyword>
<sequence length="781" mass="87254">MKKKLAVIGNGMAGVRSVEEILKQNSQAFDISIIGSEPHLNYNRILLSSVLQGEVSFQDITINPLEWYEENRIELYPGETAVKIDSNKKEIVTDKKRTISYDKLILATGSTPFILPIQGIDKEGVVTFRTIEDCKSIIETSKQYKKAVVIGGGVLGLEAARGLLNLGLEVKVIHNQEYLMERQLDLTASRMLQKELEQQGIEFLLSKVTKEIVGDHRVEKIEFIDGTSVETDLVVMSVGVRPNIELAKESDILTNRGIVVNDFLETNKSDIYAVGECVEHNGMVYGLVKPLYEQGQVLAKHICGIAEEGYKGSVLSTSLKVPGVDLFSVGEFGEDETTKTLKMFNEMDGVYKNIVIRGDIIVGAVLYGDTTDQSKLLDMILKRKHTSDEEKRMLLQSKDKDAGVIKSMKLSEIICNCNGVSKGAIIEAVQQKELTTVDQVKQCTKASSSCGGCKSVVADLLAYIHSDECDEVIQKKSLCACTTLTEDEVVLQIQQRNLSSLQDVFVELNWNTKEGCSSCVPALNYYLAMIYPKYEGKNEPFFVNENMKAQLQKDGTYSITPQMYGGVTNVAELQKISSIMEKYKITDVGITPEQRIQLIGIKKEDLHAVYSELNMHLRPAHKNNIRLVNASFGDQECRCSKGNALHLAVELEKEMEYLLTPHRVVLGIATCKHSEVDMITKDISVIGINRGWEIYVGGSISPHIRQGELFTVASNSQEAKELICGFVQYYRETANYLEQICDWTGRVGLIHIREVLFEDVLRKQLIERLEAEMLPYVGKPV</sequence>
<keyword evidence="8" id="KW-0001">2Fe-2S</keyword>
<evidence type="ECO:0000256" key="15">
    <source>
        <dbReference type="ARBA" id="ARBA00034078"/>
    </source>
</evidence>
<dbReference type="InterPro" id="IPR017121">
    <property type="entry name" value="Nitrite_Rdtase_lsu"/>
</dbReference>
<dbReference type="Pfam" id="PF01077">
    <property type="entry name" value="NIR_SIR"/>
    <property type="match status" value="1"/>
</dbReference>
<dbReference type="InterPro" id="IPR036188">
    <property type="entry name" value="FAD/NAD-bd_sf"/>
</dbReference>
<dbReference type="InterPro" id="IPR005117">
    <property type="entry name" value="NiRdtase/SiRdtase_haem-b_fer"/>
</dbReference>
<protein>
    <submittedName>
        <fullName evidence="22">Nitrite reductase large subunit NirB</fullName>
    </submittedName>
</protein>
<reference evidence="22" key="1">
    <citation type="submission" date="2024-05" db="EMBL/GenBank/DDBJ databases">
        <title>Metabacillus sp. nov., isolated from the rhizosphere soil of tomato plants.</title>
        <authorList>
            <person name="Ma R."/>
        </authorList>
    </citation>
    <scope>NUCLEOTIDE SEQUENCE</scope>
    <source>
        <strain evidence="22">DBTR6</strain>
    </source>
</reference>
<dbReference type="Pfam" id="PF03460">
    <property type="entry name" value="NIR_SIR_ferr"/>
    <property type="match status" value="1"/>
</dbReference>
<evidence type="ECO:0000256" key="11">
    <source>
        <dbReference type="ARBA" id="ARBA00023002"/>
    </source>
</evidence>
<dbReference type="InterPro" id="IPR041575">
    <property type="entry name" value="Rubredoxin_C"/>
</dbReference>
<evidence type="ECO:0000313" key="23">
    <source>
        <dbReference type="Proteomes" id="UP001165287"/>
    </source>
</evidence>
<dbReference type="PRINTS" id="PR00411">
    <property type="entry name" value="PNDRDTASEI"/>
</dbReference>
<evidence type="ECO:0000256" key="3">
    <source>
        <dbReference type="ARBA" id="ARBA00001974"/>
    </source>
</evidence>
<dbReference type="Pfam" id="PF04324">
    <property type="entry name" value="Fer2_BFD"/>
    <property type="match status" value="2"/>
</dbReference>
<feature type="domain" description="Nitrite/Sulfite reductase ferredoxin-like" evidence="18">
    <location>
        <begin position="552"/>
        <end position="615"/>
    </location>
</feature>
<evidence type="ECO:0000259" key="18">
    <source>
        <dbReference type="Pfam" id="PF03460"/>
    </source>
</evidence>
<name>A0ABS7UYS1_9BACI</name>
<evidence type="ECO:0000259" key="19">
    <source>
        <dbReference type="Pfam" id="PF04324"/>
    </source>
</evidence>
<evidence type="ECO:0000256" key="13">
    <source>
        <dbReference type="ARBA" id="ARBA00023014"/>
    </source>
</evidence>
<evidence type="ECO:0000256" key="4">
    <source>
        <dbReference type="ARBA" id="ARBA00005096"/>
    </source>
</evidence>
<keyword evidence="23" id="KW-1185">Reference proteome</keyword>
<comment type="pathway">
    <text evidence="4">Nitrogen metabolism; nitrate reduction (assimilation).</text>
</comment>
<dbReference type="CDD" id="cd19943">
    <property type="entry name" value="NirB_Fer2_BFD-like_1"/>
    <property type="match status" value="1"/>
</dbReference>
<keyword evidence="7 16" id="KW-0285">Flavoprotein</keyword>
<dbReference type="PIRSF" id="PIRSF037149">
    <property type="entry name" value="NirB"/>
    <property type="match status" value="1"/>
</dbReference>
<dbReference type="InterPro" id="IPR023753">
    <property type="entry name" value="FAD/NAD-binding_dom"/>
</dbReference>
<evidence type="ECO:0000256" key="1">
    <source>
        <dbReference type="ARBA" id="ARBA00001929"/>
    </source>
</evidence>
<dbReference type="InterPro" id="IPR045854">
    <property type="entry name" value="NO2/SO3_Rdtase_4Fe4S_sf"/>
</dbReference>
<comment type="cofactor">
    <cofactor evidence="3 16">
        <name>FAD</name>
        <dbReference type="ChEBI" id="CHEBI:57692"/>
    </cofactor>
</comment>
<dbReference type="Pfam" id="PF07992">
    <property type="entry name" value="Pyr_redox_2"/>
    <property type="match status" value="1"/>
</dbReference>
<keyword evidence="13" id="KW-0411">Iron-sulfur</keyword>
<feature type="domain" description="Nitrite/sulphite reductase 4Fe-4S" evidence="17">
    <location>
        <begin position="623"/>
        <end position="761"/>
    </location>
</feature>
<keyword evidence="9" id="KW-0479">Metal-binding</keyword>
<dbReference type="PANTHER" id="PTHR43809">
    <property type="entry name" value="NITRITE REDUCTASE (NADH) LARGE SUBUNIT"/>
    <property type="match status" value="1"/>
</dbReference>
<dbReference type="Proteomes" id="UP001165287">
    <property type="component" value="Unassembled WGS sequence"/>
</dbReference>
<dbReference type="PRINTS" id="PR00368">
    <property type="entry name" value="FADPNR"/>
</dbReference>
<feature type="domain" description="BFD-like [2Fe-2S]-binding" evidence="19">
    <location>
        <begin position="413"/>
        <end position="462"/>
    </location>
</feature>
<evidence type="ECO:0000256" key="12">
    <source>
        <dbReference type="ARBA" id="ARBA00023004"/>
    </source>
</evidence>
<dbReference type="CDD" id="cd19944">
    <property type="entry name" value="NirB_Fer2_BFD-like_2"/>
    <property type="match status" value="1"/>
</dbReference>
<evidence type="ECO:0000256" key="2">
    <source>
        <dbReference type="ARBA" id="ARBA00001966"/>
    </source>
</evidence>
<gene>
    <name evidence="22" type="primary">nirB</name>
    <name evidence="22" type="ORF">K9V48_23655</name>
</gene>
<comment type="cofactor">
    <cofactor evidence="2">
        <name>[4Fe-4S] cluster</name>
        <dbReference type="ChEBI" id="CHEBI:49883"/>
    </cofactor>
</comment>
<dbReference type="SUPFAM" id="SSF56014">
    <property type="entry name" value="Nitrite and sulphite reductase 4Fe-4S domain-like"/>
    <property type="match status" value="1"/>
</dbReference>
<keyword evidence="14 16" id="KW-0534">Nitrate assimilation</keyword>
<dbReference type="Gene3D" id="3.50.50.60">
    <property type="entry name" value="FAD/NAD(P)-binding domain"/>
    <property type="match status" value="2"/>
</dbReference>
<dbReference type="NCBIfam" id="TIGR02374">
    <property type="entry name" value="nitri_red_nirB"/>
    <property type="match status" value="1"/>
</dbReference>
<evidence type="ECO:0000256" key="14">
    <source>
        <dbReference type="ARBA" id="ARBA00023063"/>
    </source>
</evidence>